<gene>
    <name evidence="2" type="ORF">PSU4_54140</name>
</gene>
<organism evidence="2 3">
    <name type="scientific">Pseudonocardia sulfidoxydans NBRC 16205</name>
    <dbReference type="NCBI Taxonomy" id="1223511"/>
    <lineage>
        <taxon>Bacteria</taxon>
        <taxon>Bacillati</taxon>
        <taxon>Actinomycetota</taxon>
        <taxon>Actinomycetes</taxon>
        <taxon>Pseudonocardiales</taxon>
        <taxon>Pseudonocardiaceae</taxon>
        <taxon>Pseudonocardia</taxon>
    </lineage>
</organism>
<evidence type="ECO:0000256" key="1">
    <source>
        <dbReference type="SAM" id="MobiDB-lite"/>
    </source>
</evidence>
<dbReference type="EMBL" id="BJVJ01000091">
    <property type="protein sequence ID" value="GEL26460.1"/>
    <property type="molecule type" value="Genomic_DNA"/>
</dbReference>
<dbReference type="OrthoDB" id="4140166at2"/>
<proteinExistence type="predicted"/>
<feature type="region of interest" description="Disordered" evidence="1">
    <location>
        <begin position="1"/>
        <end position="26"/>
    </location>
</feature>
<evidence type="ECO:0000313" key="2">
    <source>
        <dbReference type="EMBL" id="GEL26460.1"/>
    </source>
</evidence>
<sequence>MLQIQLGPERAADPATEALGRSRIGSWPGMTEHEAWDAGRGVWKLNADRALQQDEVQIVDLAGTVLAVAEITGLAKVTGLANSRDRYELQGRLLLGDERVGKPTSTPHPSRNSVAYF</sequence>
<evidence type="ECO:0000313" key="3">
    <source>
        <dbReference type="Proteomes" id="UP000321685"/>
    </source>
</evidence>
<dbReference type="AlphaFoldDB" id="A0A511DNR6"/>
<name>A0A511DNR6_9PSEU</name>
<dbReference type="Proteomes" id="UP000321685">
    <property type="component" value="Unassembled WGS sequence"/>
</dbReference>
<keyword evidence="3" id="KW-1185">Reference proteome</keyword>
<accession>A0A511DNR6</accession>
<feature type="region of interest" description="Disordered" evidence="1">
    <location>
        <begin position="98"/>
        <end position="117"/>
    </location>
</feature>
<reference evidence="2 3" key="1">
    <citation type="submission" date="2019-07" db="EMBL/GenBank/DDBJ databases">
        <title>Whole genome shotgun sequence of Pseudonocardia sulfidoxydans NBRC 16205.</title>
        <authorList>
            <person name="Hosoyama A."/>
            <person name="Uohara A."/>
            <person name="Ohji S."/>
            <person name="Ichikawa N."/>
        </authorList>
    </citation>
    <scope>NUCLEOTIDE SEQUENCE [LARGE SCALE GENOMIC DNA]</scope>
    <source>
        <strain evidence="2 3">NBRC 16205</strain>
    </source>
</reference>
<protein>
    <submittedName>
        <fullName evidence="2">Uncharacterized protein</fullName>
    </submittedName>
</protein>
<comment type="caution">
    <text evidence="2">The sequence shown here is derived from an EMBL/GenBank/DDBJ whole genome shotgun (WGS) entry which is preliminary data.</text>
</comment>
<feature type="compositionally biased region" description="Polar residues" evidence="1">
    <location>
        <begin position="103"/>
        <end position="117"/>
    </location>
</feature>